<evidence type="ECO:0000313" key="4">
    <source>
        <dbReference type="Proteomes" id="UP000255517"/>
    </source>
</evidence>
<dbReference type="RefSeq" id="WP_009345934.1">
    <property type="nucleotide sequence ID" value="NZ_CP165621.1"/>
</dbReference>
<name>A0A379C4Z4_9FIRM</name>
<evidence type="ECO:0000259" key="2">
    <source>
        <dbReference type="PROSITE" id="PS51272"/>
    </source>
</evidence>
<dbReference type="PROSITE" id="PS51272">
    <property type="entry name" value="SLH"/>
    <property type="match status" value="2"/>
</dbReference>
<dbReference type="Proteomes" id="UP000255517">
    <property type="component" value="Unassembled WGS sequence"/>
</dbReference>
<proteinExistence type="predicted"/>
<feature type="domain" description="SLH" evidence="2">
    <location>
        <begin position="90"/>
        <end position="159"/>
    </location>
</feature>
<gene>
    <name evidence="3" type="ORF">NCTC13149_00478</name>
</gene>
<evidence type="ECO:0000313" key="3">
    <source>
        <dbReference type="EMBL" id="SUB56686.1"/>
    </source>
</evidence>
<organism evidence="3 4">
    <name type="scientific">Peptoniphilus lacrimalis</name>
    <dbReference type="NCBI Taxonomy" id="33031"/>
    <lineage>
        <taxon>Bacteria</taxon>
        <taxon>Bacillati</taxon>
        <taxon>Bacillota</taxon>
        <taxon>Tissierellia</taxon>
        <taxon>Tissierellales</taxon>
        <taxon>Peptoniphilaceae</taxon>
        <taxon>Peptoniphilus</taxon>
    </lineage>
</organism>
<feature type="chain" id="PRO_5016756276" evidence="1">
    <location>
        <begin position="27"/>
        <end position="462"/>
    </location>
</feature>
<protein>
    <submittedName>
        <fullName evidence="3">Hexagonal wall protein</fullName>
    </submittedName>
</protein>
<reference evidence="3 4" key="1">
    <citation type="submission" date="2018-06" db="EMBL/GenBank/DDBJ databases">
        <authorList>
            <consortium name="Pathogen Informatics"/>
            <person name="Doyle S."/>
        </authorList>
    </citation>
    <scope>NUCLEOTIDE SEQUENCE [LARGE SCALE GENOMIC DNA]</scope>
    <source>
        <strain evidence="3 4">NCTC13149</strain>
    </source>
</reference>
<dbReference type="STRING" id="1122949.GCA_000378725_00751"/>
<dbReference type="AlphaFoldDB" id="A0A379C4Z4"/>
<keyword evidence="1" id="KW-0732">Signal</keyword>
<sequence length="462" mass="51252">MKINKKIAAGALTLAMLSTSISSVFAFNLPKVDKAINNSQKIDVLKKANLIHGYADGSLGLDKSLTRSELTTLIVFAIGEDKKAESLKNEESPFKDVDKKYWANGIIKVGVEVKNAKGLKLIHGYPDQTFKGENKITYAELLTILDILKSDKIDEKAAKDASWPKDWIKWAEELKIIGKDSGLEIKDYNKEANRNDAFVLLYNTLASEISEKKEDKKEDKSNIEGVKKDVKAYLEALDKNNVLVTLNSVAGDDGFEGRIPKKSKAYDELSSAIDKAKALLAKKELTSDEEKELINLQPKLHEKKDKLTKGLAELASNFVVDWHVVGDRDFKATHGKSYTELKDNQIKIESKATTLAEDKVKIGLAVVKSNDYENAKVDAVSGSTPKYEKSKLDKKFYDVTRTATGFLITLKTNEAGFDEAMKDVKIIKPVVKVTLAETTAKRGDKEVKAVTEIENGDLVFVK</sequence>
<dbReference type="Pfam" id="PF00395">
    <property type="entry name" value="SLH"/>
    <property type="match status" value="1"/>
</dbReference>
<dbReference type="InterPro" id="IPR001119">
    <property type="entry name" value="SLH_dom"/>
</dbReference>
<dbReference type="EMBL" id="UGSZ01000001">
    <property type="protein sequence ID" value="SUB56686.1"/>
    <property type="molecule type" value="Genomic_DNA"/>
</dbReference>
<accession>A0A379C4Z4</accession>
<evidence type="ECO:0000256" key="1">
    <source>
        <dbReference type="SAM" id="SignalP"/>
    </source>
</evidence>
<feature type="signal peptide" evidence="1">
    <location>
        <begin position="1"/>
        <end position="26"/>
    </location>
</feature>
<feature type="domain" description="SLH" evidence="2">
    <location>
        <begin position="25"/>
        <end position="88"/>
    </location>
</feature>
<dbReference type="OrthoDB" id="1699243at2"/>